<feature type="transmembrane region" description="Helical" evidence="2">
    <location>
        <begin position="28"/>
        <end position="49"/>
    </location>
</feature>
<organism evidence="3 4">
    <name type="scientific">Arachnia rubra</name>
    <dbReference type="NCBI Taxonomy" id="1547448"/>
    <lineage>
        <taxon>Bacteria</taxon>
        <taxon>Bacillati</taxon>
        <taxon>Actinomycetota</taxon>
        <taxon>Actinomycetes</taxon>
        <taxon>Propionibacteriales</taxon>
        <taxon>Propionibacteriaceae</taxon>
        <taxon>Arachnia</taxon>
    </lineage>
</organism>
<feature type="transmembrane region" description="Helical" evidence="2">
    <location>
        <begin position="164"/>
        <end position="183"/>
    </location>
</feature>
<feature type="transmembrane region" description="Helical" evidence="2">
    <location>
        <begin position="341"/>
        <end position="360"/>
    </location>
</feature>
<proteinExistence type="predicted"/>
<feature type="transmembrane region" description="Helical" evidence="2">
    <location>
        <begin position="135"/>
        <end position="158"/>
    </location>
</feature>
<evidence type="ECO:0000313" key="3">
    <source>
        <dbReference type="EMBL" id="QUC09150.1"/>
    </source>
</evidence>
<evidence type="ECO:0000256" key="2">
    <source>
        <dbReference type="SAM" id="Phobius"/>
    </source>
</evidence>
<dbReference type="Pfam" id="PF19877">
    <property type="entry name" value="DUF6350"/>
    <property type="match status" value="1"/>
</dbReference>
<evidence type="ECO:0008006" key="5">
    <source>
        <dbReference type="Google" id="ProtNLM"/>
    </source>
</evidence>
<sequence>MAERSSRHRTIAVDVGEEARSKRPQVTIAWFVLAPLGALAVVAAGWLLMAGPAALGWLTSPSSQLPDALALASRVLLLANWSSAHIGGQRVSIAPLGLTLAVMLLGVPVSGLAARHAARAGLGDAAASQDDLRRLVLRVGGTYAATYALAITLIALVIPGSSVLQALLGGCLIGLVPGLWGAARSVGYDPGLAWPGWIRVIPRALWVAVLTCVGTGAVLLTIALILSRDRVASIADGLSGDAAAGVLLVVLQLAWLPNLVIWSMAWALGAGITLGEGTLLNMNGTSVGFLPSIPVLGAVPEPGPLPGLVWLWLLGGITAGAVVGLIITLARPARRFGESALAGGLSGVASGVLLVVVAWLSSGGLGLRRLAYLGVRLQDLMITAPGILGLSGLVTGLMVGVFRKEWSSWRRSGDGEEAGEQSAASGQNRGEDDEETRRR</sequence>
<feature type="transmembrane region" description="Helical" evidence="2">
    <location>
        <begin position="93"/>
        <end position="114"/>
    </location>
</feature>
<keyword evidence="4" id="KW-1185">Reference proteome</keyword>
<feature type="transmembrane region" description="Helical" evidence="2">
    <location>
        <begin position="380"/>
        <end position="402"/>
    </location>
</feature>
<evidence type="ECO:0000256" key="1">
    <source>
        <dbReference type="SAM" id="MobiDB-lite"/>
    </source>
</evidence>
<feature type="transmembrane region" description="Helical" evidence="2">
    <location>
        <begin position="309"/>
        <end position="329"/>
    </location>
</feature>
<dbReference type="EMBL" id="CP072384">
    <property type="protein sequence ID" value="QUC09150.1"/>
    <property type="molecule type" value="Genomic_DNA"/>
</dbReference>
<name>A0ABX7Y8J8_9ACTN</name>
<protein>
    <recommendedName>
        <fullName evidence="5">Integral membrane protein</fullName>
    </recommendedName>
</protein>
<feature type="transmembrane region" description="Helical" evidence="2">
    <location>
        <begin position="246"/>
        <end position="268"/>
    </location>
</feature>
<feature type="region of interest" description="Disordered" evidence="1">
    <location>
        <begin position="410"/>
        <end position="439"/>
    </location>
</feature>
<accession>A0ABX7Y8J8</accession>
<keyword evidence="2" id="KW-1133">Transmembrane helix</keyword>
<dbReference type="Proteomes" id="UP000678513">
    <property type="component" value="Chromosome"/>
</dbReference>
<dbReference type="InterPro" id="IPR045931">
    <property type="entry name" value="DUF6350"/>
</dbReference>
<keyword evidence="2" id="KW-0472">Membrane</keyword>
<feature type="transmembrane region" description="Helical" evidence="2">
    <location>
        <begin position="204"/>
        <end position="226"/>
    </location>
</feature>
<reference evidence="3 4" key="1">
    <citation type="submission" date="2021-03" db="EMBL/GenBank/DDBJ databases">
        <title>Human Oral Microbial Genomes.</title>
        <authorList>
            <person name="Johnston C.D."/>
            <person name="Chen T."/>
            <person name="Dewhirst F.E."/>
        </authorList>
    </citation>
    <scope>NUCLEOTIDE SEQUENCE [LARGE SCALE GENOMIC DNA]</scope>
    <source>
        <strain evidence="3 4">DSMZ 100122</strain>
    </source>
</reference>
<keyword evidence="2" id="KW-0812">Transmembrane</keyword>
<evidence type="ECO:0000313" key="4">
    <source>
        <dbReference type="Proteomes" id="UP000678513"/>
    </source>
</evidence>
<gene>
    <name evidence="3" type="ORF">J5A65_05355</name>
</gene>
<dbReference type="RefSeq" id="WP_212326247.1">
    <property type="nucleotide sequence ID" value="NZ_AP024463.1"/>
</dbReference>
<feature type="transmembrane region" description="Helical" evidence="2">
    <location>
        <begin position="280"/>
        <end position="297"/>
    </location>
</feature>